<protein>
    <submittedName>
        <fullName evidence="1">Uncharacterized protein</fullName>
    </submittedName>
</protein>
<comment type="caution">
    <text evidence="1">The sequence shown here is derived from an EMBL/GenBank/DDBJ whole genome shotgun (WGS) entry which is preliminary data.</text>
</comment>
<evidence type="ECO:0000313" key="1">
    <source>
        <dbReference type="EMBL" id="MFC6163982.1"/>
    </source>
</evidence>
<organism evidence="1 2">
    <name type="scientific">Lactiplantibacillus dongliensis</name>
    <dbReference type="NCBI Taxonomy" id="2559919"/>
    <lineage>
        <taxon>Bacteria</taxon>
        <taxon>Bacillati</taxon>
        <taxon>Bacillota</taxon>
        <taxon>Bacilli</taxon>
        <taxon>Lactobacillales</taxon>
        <taxon>Lactobacillaceae</taxon>
        <taxon>Lactiplantibacillus</taxon>
    </lineage>
</organism>
<accession>A0ABW1R535</accession>
<reference evidence="2" key="1">
    <citation type="journal article" date="2019" name="Int. J. Syst. Evol. Microbiol.">
        <title>The Global Catalogue of Microorganisms (GCM) 10K type strain sequencing project: providing services to taxonomists for standard genome sequencing and annotation.</title>
        <authorList>
            <consortium name="The Broad Institute Genomics Platform"/>
            <consortium name="The Broad Institute Genome Sequencing Center for Infectious Disease"/>
            <person name="Wu L."/>
            <person name="Ma J."/>
        </authorList>
    </citation>
    <scope>NUCLEOTIDE SEQUENCE [LARGE SCALE GENOMIC DNA]</scope>
    <source>
        <strain evidence="2">CCM 8932</strain>
    </source>
</reference>
<dbReference type="Proteomes" id="UP001596253">
    <property type="component" value="Unassembled WGS sequence"/>
</dbReference>
<sequence length="120" mass="14340">MINAIVDGHYTMFCTYCHFFDSETSTKVRGVEYSLNPDELKLYRFNDLRYFNRLELTAFLKVARTTRNEKFMSKDQQGIDTWAYICKLLEKVLKSKYDKVPKRIYKKTLTELAKKTLLEQ</sequence>
<evidence type="ECO:0000313" key="2">
    <source>
        <dbReference type="Proteomes" id="UP001596253"/>
    </source>
</evidence>
<keyword evidence="2" id="KW-1185">Reference proteome</keyword>
<dbReference type="RefSeq" id="WP_137640482.1">
    <property type="nucleotide sequence ID" value="NZ_BJDK01000021.1"/>
</dbReference>
<proteinExistence type="predicted"/>
<dbReference type="EMBL" id="JBHSSD010000017">
    <property type="protein sequence ID" value="MFC6163982.1"/>
    <property type="molecule type" value="Genomic_DNA"/>
</dbReference>
<gene>
    <name evidence="1" type="ORF">ACFP3T_04745</name>
</gene>
<name>A0ABW1R535_9LACO</name>